<keyword evidence="11" id="KW-1185">Reference proteome</keyword>
<feature type="binding site" evidence="7">
    <location>
        <position position="116"/>
    </location>
    <ligand>
        <name>Zn(2+)</name>
        <dbReference type="ChEBI" id="CHEBI:29105"/>
    </ligand>
</feature>
<dbReference type="SUPFAM" id="SSF52374">
    <property type="entry name" value="Nucleotidylyl transferase"/>
    <property type="match status" value="1"/>
</dbReference>
<keyword evidence="1 7" id="KW-0436">Ligase</keyword>
<evidence type="ECO:0000256" key="8">
    <source>
        <dbReference type="RuleBase" id="RU363037"/>
    </source>
</evidence>
<evidence type="ECO:0000256" key="7">
    <source>
        <dbReference type="HAMAP-Rule" id="MF_01428"/>
    </source>
</evidence>
<feature type="domain" description="Glutamyl/glutaminyl-tRNA synthetase class Ib catalytic" evidence="9">
    <location>
        <begin position="10"/>
        <end position="236"/>
    </location>
</feature>
<dbReference type="PANTHER" id="PTHR43311">
    <property type="entry name" value="GLUTAMATE--TRNA LIGASE"/>
    <property type="match status" value="1"/>
</dbReference>
<keyword evidence="6 7" id="KW-0030">Aminoacyl-tRNA synthetase</keyword>
<dbReference type="EMBL" id="JAPFRD010000011">
    <property type="protein sequence ID" value="MCW8109244.1"/>
    <property type="molecule type" value="Genomic_DNA"/>
</dbReference>
<reference evidence="10" key="1">
    <citation type="submission" date="2022-11" db="EMBL/GenBank/DDBJ databases">
        <title>Alteromonas sp. nov., isolated from sea water of the Qingdao.</title>
        <authorList>
            <person name="Wang Q."/>
        </authorList>
    </citation>
    <scope>NUCLEOTIDE SEQUENCE</scope>
    <source>
        <strain evidence="10">ASW11-7</strain>
    </source>
</reference>
<dbReference type="Gene3D" id="3.90.800.10">
    <property type="entry name" value="Glutamyl-tRNA Synthetase, Domain 3"/>
    <property type="match status" value="1"/>
</dbReference>
<dbReference type="InterPro" id="IPR014729">
    <property type="entry name" value="Rossmann-like_a/b/a_fold"/>
</dbReference>
<feature type="binding site" evidence="7">
    <location>
        <position position="191"/>
    </location>
    <ligand>
        <name>L-glutamate</name>
        <dbReference type="ChEBI" id="CHEBI:29985"/>
    </ligand>
</feature>
<dbReference type="GO" id="GO:0016874">
    <property type="term" value="F:ligase activity"/>
    <property type="evidence" value="ECO:0007669"/>
    <property type="project" value="UniProtKB-KW"/>
</dbReference>
<feature type="binding site" evidence="7">
    <location>
        <position position="232"/>
    </location>
    <ligand>
        <name>ATP</name>
        <dbReference type="ChEBI" id="CHEBI:30616"/>
    </ligand>
</feature>
<evidence type="ECO:0000256" key="6">
    <source>
        <dbReference type="ARBA" id="ARBA00023146"/>
    </source>
</evidence>
<dbReference type="EC" id="6.1.1.-" evidence="7"/>
<dbReference type="PRINTS" id="PR00987">
    <property type="entry name" value="TRNASYNTHGLU"/>
</dbReference>
<dbReference type="Proteomes" id="UP001142810">
    <property type="component" value="Unassembled WGS sequence"/>
</dbReference>
<feature type="binding site" evidence="7">
    <location>
        <position position="102"/>
    </location>
    <ligand>
        <name>Zn(2+)</name>
        <dbReference type="ChEBI" id="CHEBI:29105"/>
    </ligand>
</feature>
<dbReference type="InterPro" id="IPR000924">
    <property type="entry name" value="Glu/Gln-tRNA-synth"/>
</dbReference>
<dbReference type="NCBIfam" id="NF004314">
    <property type="entry name" value="PRK05710.1-3"/>
    <property type="match status" value="1"/>
</dbReference>
<evidence type="ECO:0000313" key="11">
    <source>
        <dbReference type="Proteomes" id="UP001142810"/>
    </source>
</evidence>
<dbReference type="Pfam" id="PF00749">
    <property type="entry name" value="tRNA-synt_1c"/>
    <property type="match status" value="1"/>
</dbReference>
<feature type="short sequence motif" description="'KMSKS' region" evidence="7">
    <location>
        <begin position="229"/>
        <end position="233"/>
    </location>
</feature>
<comment type="similarity">
    <text evidence="7">Belongs to the class-I aminoacyl-tRNA synthetase family. GluQ subfamily.</text>
</comment>
<dbReference type="InterPro" id="IPR049940">
    <property type="entry name" value="GluQ/Sye"/>
</dbReference>
<feature type="short sequence motif" description="'HIGH' region" evidence="7">
    <location>
        <begin position="13"/>
        <end position="23"/>
    </location>
</feature>
<comment type="caution">
    <text evidence="10">The sequence shown here is derived from an EMBL/GenBank/DDBJ whole genome shotgun (WGS) entry which is preliminary data.</text>
</comment>
<feature type="binding site" evidence="7">
    <location>
        <position position="173"/>
    </location>
    <ligand>
        <name>L-glutamate</name>
        <dbReference type="ChEBI" id="CHEBI:29985"/>
    </ligand>
</feature>
<evidence type="ECO:0000256" key="5">
    <source>
        <dbReference type="ARBA" id="ARBA00022840"/>
    </source>
</evidence>
<evidence type="ECO:0000259" key="9">
    <source>
        <dbReference type="Pfam" id="PF00749"/>
    </source>
</evidence>
<keyword evidence="2 7" id="KW-0479">Metal-binding</keyword>
<feature type="binding site" evidence="7">
    <location>
        <position position="104"/>
    </location>
    <ligand>
        <name>Zn(2+)</name>
        <dbReference type="ChEBI" id="CHEBI:29105"/>
    </ligand>
</feature>
<name>A0ABT3P916_9ALTE</name>
<dbReference type="InterPro" id="IPR022380">
    <property type="entry name" value="Glu-Q_tRNA(Asp)_Synthase"/>
</dbReference>
<dbReference type="RefSeq" id="WP_265617993.1">
    <property type="nucleotide sequence ID" value="NZ_JAPFRD010000011.1"/>
</dbReference>
<comment type="function">
    <text evidence="7">Catalyzes the tRNA-independent activation of glutamate in presence of ATP and the subsequent transfer of glutamate onto a tRNA(Asp). Glutamate is transferred on the 2-amino-5-(4,5-dihydroxy-2-cyclopenten-1-yl) moiety of the queuosine in the wobble position of the QUC anticodon.</text>
</comment>
<comment type="cofactor">
    <cofactor evidence="7">
        <name>Zn(2+)</name>
        <dbReference type="ChEBI" id="CHEBI:29105"/>
    </cofactor>
    <text evidence="7">Binds 1 zinc ion per subunit.</text>
</comment>
<proteinExistence type="inferred from homology"/>
<organism evidence="10 11">
    <name type="scientific">Alteromonas aquimaris</name>
    <dbReference type="NCBI Taxonomy" id="2998417"/>
    <lineage>
        <taxon>Bacteria</taxon>
        <taxon>Pseudomonadati</taxon>
        <taxon>Pseudomonadota</taxon>
        <taxon>Gammaproteobacteria</taxon>
        <taxon>Alteromonadales</taxon>
        <taxon>Alteromonadaceae</taxon>
        <taxon>Alteromonas/Salinimonas group</taxon>
        <taxon>Alteromonas</taxon>
    </lineage>
</organism>
<keyword evidence="4 7" id="KW-0862">Zinc</keyword>
<evidence type="ECO:0000256" key="1">
    <source>
        <dbReference type="ARBA" id="ARBA00022598"/>
    </source>
</evidence>
<evidence type="ECO:0000256" key="4">
    <source>
        <dbReference type="ARBA" id="ARBA00022833"/>
    </source>
</evidence>
<dbReference type="PANTHER" id="PTHR43311:SF1">
    <property type="entry name" value="GLUTAMYL-Q TRNA(ASP) SYNTHETASE"/>
    <property type="match status" value="1"/>
</dbReference>
<gene>
    <name evidence="10" type="primary">gluQRS</name>
    <name evidence="7" type="synonym">gluQ</name>
    <name evidence="10" type="ORF">OPS25_12115</name>
</gene>
<dbReference type="Gene3D" id="3.40.50.620">
    <property type="entry name" value="HUPs"/>
    <property type="match status" value="1"/>
</dbReference>
<evidence type="ECO:0000256" key="2">
    <source>
        <dbReference type="ARBA" id="ARBA00022723"/>
    </source>
</evidence>
<dbReference type="HAMAP" id="MF_01428">
    <property type="entry name" value="Glu_Q_tRNA_synth"/>
    <property type="match status" value="1"/>
</dbReference>
<sequence>MNPPSPYIGRFAPSPSGPLHFGSLVAAVASYLDARSQHGKWLVRIEDIDEPRCVPGADAVILRTLELHHLYWDERVSYQSNQHSRYQTVIDSLLEKQRAYYCQCTRKIIRASGGIYQGTCRHLHLPAAGNAVRLYVDEPVTLFNDRIQGEVIVTDAHALEDTVLKRRDGLFSYNLVVVLDDIYQGVTHVVRGYDLLTTTAAHLTLYRLLNTKPPEYAHFPVAAMLPGHKLSKQNHARAIGANTPLQNLHKVLKFLTLWKPECATIGSCEALLAWATSQWDSKKLPKKAEIIVDQHDSPYYYEP</sequence>
<evidence type="ECO:0000256" key="3">
    <source>
        <dbReference type="ARBA" id="ARBA00022741"/>
    </source>
</evidence>
<feature type="binding site" evidence="7">
    <location>
        <begin position="10"/>
        <end position="14"/>
    </location>
    <ligand>
        <name>L-glutamate</name>
        <dbReference type="ChEBI" id="CHEBI:29985"/>
    </ligand>
</feature>
<keyword evidence="8" id="KW-0648">Protein biosynthesis</keyword>
<dbReference type="NCBIfam" id="TIGR03838">
    <property type="entry name" value="queuosine_YadB"/>
    <property type="match status" value="1"/>
</dbReference>
<dbReference type="InterPro" id="IPR020058">
    <property type="entry name" value="Glu/Gln-tRNA-synth_Ib_cat-dom"/>
</dbReference>
<keyword evidence="3 7" id="KW-0547">Nucleotide-binding</keyword>
<evidence type="ECO:0000313" key="10">
    <source>
        <dbReference type="EMBL" id="MCW8109244.1"/>
    </source>
</evidence>
<accession>A0ABT3P916</accession>
<keyword evidence="5 7" id="KW-0067">ATP-binding</keyword>
<feature type="binding site" evidence="7">
    <location>
        <position position="46"/>
    </location>
    <ligand>
        <name>L-glutamate</name>
        <dbReference type="ChEBI" id="CHEBI:29985"/>
    </ligand>
</feature>
<protein>
    <recommendedName>
        <fullName evidence="7">Glutamyl-Q tRNA(Asp) synthetase</fullName>
        <shortName evidence="7">Glu-Q-RSs</shortName>
        <ecNumber evidence="7">6.1.1.-</ecNumber>
    </recommendedName>
</protein>
<feature type="binding site" evidence="7">
    <location>
        <position position="120"/>
    </location>
    <ligand>
        <name>Zn(2+)</name>
        <dbReference type="ChEBI" id="CHEBI:29105"/>
    </ligand>
</feature>